<evidence type="ECO:0000313" key="2">
    <source>
        <dbReference type="Proteomes" id="UP000055024"/>
    </source>
</evidence>
<evidence type="ECO:0000313" key="1">
    <source>
        <dbReference type="EMBL" id="KRZ06188.1"/>
    </source>
</evidence>
<sequence>MFLRWFFYRTLKTYCTYLAVPAETPKKNLKNTMEKNYPKTEMEEQGNSIRYREVSTRRIRPTLPDIDVPLLIELHDNWQSSYAEDGVVVVHYDGVVHYTLSDKRSHHLFYAALALNKLSLRCTLSKNEPAELVEANHNRLRLNNMVNTPQAIQLVNKVKQVLEKRGFRFQ</sequence>
<proteinExistence type="predicted"/>
<reference evidence="1 2" key="1">
    <citation type="submission" date="2015-01" db="EMBL/GenBank/DDBJ databases">
        <title>Evolution of Trichinella species and genotypes.</title>
        <authorList>
            <person name="Korhonen P.K."/>
            <person name="Edoardo P."/>
            <person name="Giuseppe L.R."/>
            <person name="Gasser R.B."/>
        </authorList>
    </citation>
    <scope>NUCLEOTIDE SEQUENCE [LARGE SCALE GENOMIC DNA]</scope>
    <source>
        <strain evidence="1">ISS1029</strain>
    </source>
</reference>
<protein>
    <submittedName>
        <fullName evidence="1">Uncharacterized protein</fullName>
    </submittedName>
</protein>
<organism evidence="1 2">
    <name type="scientific">Trichinella zimbabwensis</name>
    <dbReference type="NCBI Taxonomy" id="268475"/>
    <lineage>
        <taxon>Eukaryota</taxon>
        <taxon>Metazoa</taxon>
        <taxon>Ecdysozoa</taxon>
        <taxon>Nematoda</taxon>
        <taxon>Enoplea</taxon>
        <taxon>Dorylaimia</taxon>
        <taxon>Trichinellida</taxon>
        <taxon>Trichinellidae</taxon>
        <taxon>Trichinella</taxon>
    </lineage>
</organism>
<dbReference type="OrthoDB" id="5826469at2759"/>
<dbReference type="AlphaFoldDB" id="A0A0V1H706"/>
<accession>A0A0V1H706</accession>
<dbReference type="Proteomes" id="UP000055024">
    <property type="component" value="Unassembled WGS sequence"/>
</dbReference>
<dbReference type="EMBL" id="JYDP01000124">
    <property type="protein sequence ID" value="KRZ06188.1"/>
    <property type="molecule type" value="Genomic_DNA"/>
</dbReference>
<keyword evidence="2" id="KW-1185">Reference proteome</keyword>
<gene>
    <name evidence="1" type="ORF">T11_10465</name>
</gene>
<name>A0A0V1H706_9BILA</name>
<comment type="caution">
    <text evidence="1">The sequence shown here is derived from an EMBL/GenBank/DDBJ whole genome shotgun (WGS) entry which is preliminary data.</text>
</comment>